<dbReference type="SUPFAM" id="SSF53448">
    <property type="entry name" value="Nucleotide-diphospho-sugar transferases"/>
    <property type="match status" value="1"/>
</dbReference>
<dbReference type="Gene3D" id="3.90.550.10">
    <property type="entry name" value="Spore Coat Polysaccharide Biosynthesis Protein SpsA, Chain A"/>
    <property type="match status" value="1"/>
</dbReference>
<dbReference type="PANTHER" id="PTHR43777">
    <property type="entry name" value="MOLYBDENUM COFACTOR CYTIDYLYLTRANSFERASE"/>
    <property type="match status" value="1"/>
</dbReference>
<reference evidence="2 3" key="1">
    <citation type="submission" date="2021-01" db="EMBL/GenBank/DDBJ databases">
        <title>Paenibacillus sp.nov. isolated from the rhizosphere soil of tomato plant.</title>
        <authorList>
            <person name="Thin K.K."/>
            <person name="Zhang X."/>
            <person name="He S."/>
        </authorList>
    </citation>
    <scope>NUCLEOTIDE SEQUENCE [LARGE SCALE GENOMIC DNA]</scope>
    <source>
        <strain evidence="2 3">DXFW5</strain>
    </source>
</reference>
<evidence type="ECO:0000259" key="1">
    <source>
        <dbReference type="Pfam" id="PF12804"/>
    </source>
</evidence>
<feature type="domain" description="MobA-like NTP transferase" evidence="1">
    <location>
        <begin position="13"/>
        <end position="173"/>
    </location>
</feature>
<dbReference type="Pfam" id="PF12804">
    <property type="entry name" value="NTP_transf_3"/>
    <property type="match status" value="1"/>
</dbReference>
<proteinExistence type="predicted"/>
<dbReference type="EMBL" id="JADCNN020000022">
    <property type="protein sequence ID" value="MBM6997741.1"/>
    <property type="molecule type" value="Genomic_DNA"/>
</dbReference>
<keyword evidence="3" id="KW-1185">Reference proteome</keyword>
<gene>
    <name evidence="2" type="ORF">IM700_018935</name>
</gene>
<comment type="caution">
    <text evidence="2">The sequence shown here is derived from an EMBL/GenBank/DDBJ whole genome shotgun (WGS) entry which is preliminary data.</text>
</comment>
<evidence type="ECO:0000313" key="2">
    <source>
        <dbReference type="EMBL" id="MBM6997741.1"/>
    </source>
</evidence>
<dbReference type="PANTHER" id="PTHR43777:SF1">
    <property type="entry name" value="MOLYBDENUM COFACTOR CYTIDYLYLTRANSFERASE"/>
    <property type="match status" value="1"/>
</dbReference>
<evidence type="ECO:0000313" key="3">
    <source>
        <dbReference type="Proteomes" id="UP001516620"/>
    </source>
</evidence>
<accession>A0ABS2HAB6</accession>
<dbReference type="RefSeq" id="WP_193418548.1">
    <property type="nucleotide sequence ID" value="NZ_JADCNN020000022.1"/>
</dbReference>
<sequence length="217" mass="23849">MCERAADKRDIWALILAGGASRRMGQPKLLLPAPHGNLLKQTVHQALGAGNVRVAVIAPKDGPLRREHVDGLPVEWLTTTRADRGLGASLAAGIRQLEECHSPSAVLILLGDQPGISPEAIRQVAEAFIHTGAGIVQSRYDDRPAHPVLFAAQLFPKLMALDGDAGAKELLHLYQDHLYSVRIPGKAPRDIDTPEEYERYRLTVFSKVDFEEETRYP</sequence>
<dbReference type="CDD" id="cd04182">
    <property type="entry name" value="GT_2_like_f"/>
    <property type="match status" value="1"/>
</dbReference>
<organism evidence="2 3">
    <name type="scientific">Paenibacillus rhizolycopersici</name>
    <dbReference type="NCBI Taxonomy" id="2780073"/>
    <lineage>
        <taxon>Bacteria</taxon>
        <taxon>Bacillati</taxon>
        <taxon>Bacillota</taxon>
        <taxon>Bacilli</taxon>
        <taxon>Bacillales</taxon>
        <taxon>Paenibacillaceae</taxon>
        <taxon>Paenibacillus</taxon>
    </lineage>
</organism>
<protein>
    <submittedName>
        <fullName evidence="2">Nucleotidyltransferase family protein</fullName>
    </submittedName>
</protein>
<dbReference type="InterPro" id="IPR029044">
    <property type="entry name" value="Nucleotide-diphossugar_trans"/>
</dbReference>
<name>A0ABS2HAB6_9BACL</name>
<dbReference type="InterPro" id="IPR025877">
    <property type="entry name" value="MobA-like_NTP_Trfase"/>
</dbReference>
<dbReference type="Proteomes" id="UP001516620">
    <property type="component" value="Unassembled WGS sequence"/>
</dbReference>